<keyword evidence="4" id="KW-1185">Reference proteome</keyword>
<reference evidence="3 4" key="1">
    <citation type="submission" date="2018-12" db="EMBL/GenBank/DDBJ databases">
        <title>The whole draft genome of Streptomyce luteoverticillatus CGMCC 15060.</title>
        <authorList>
            <person name="Feng Z."/>
            <person name="Chen G."/>
            <person name="Zhang J."/>
            <person name="Zhu H."/>
            <person name="Yu X."/>
            <person name="Zhang W."/>
            <person name="Zhang X."/>
        </authorList>
    </citation>
    <scope>NUCLEOTIDE SEQUENCE [LARGE SCALE GENOMIC DNA]</scope>
    <source>
        <strain evidence="3 4">CGMCC 15060</strain>
    </source>
</reference>
<dbReference type="EMBL" id="CP034587">
    <property type="protein sequence ID" value="AZQ70677.1"/>
    <property type="molecule type" value="Genomic_DNA"/>
</dbReference>
<dbReference type="GO" id="GO:0016831">
    <property type="term" value="F:carboxy-lyase activity"/>
    <property type="evidence" value="ECO:0007669"/>
    <property type="project" value="InterPro"/>
</dbReference>
<evidence type="ECO:0000313" key="3">
    <source>
        <dbReference type="EMBL" id="AZQ70677.1"/>
    </source>
</evidence>
<name>A0A3S9PEC1_STRLT</name>
<feature type="domain" description="3-octaprenyl-4-hydroxybenzoate carboxy-lyase-like C-terminal" evidence="2">
    <location>
        <begin position="346"/>
        <end position="457"/>
    </location>
</feature>
<dbReference type="Proteomes" id="UP000267900">
    <property type="component" value="Chromosome"/>
</dbReference>
<accession>A0A3S9PEC1</accession>
<dbReference type="GO" id="GO:0005737">
    <property type="term" value="C:cytoplasm"/>
    <property type="evidence" value="ECO:0007669"/>
    <property type="project" value="TreeGrafter"/>
</dbReference>
<dbReference type="RefSeq" id="WP_126913239.1">
    <property type="nucleotide sequence ID" value="NZ_CP034587.1"/>
</dbReference>
<organism evidence="3 4">
    <name type="scientific">Streptomyces luteoverticillatus</name>
    <name type="common">Streptoverticillium luteoverticillatus</name>
    <dbReference type="NCBI Taxonomy" id="66425"/>
    <lineage>
        <taxon>Bacteria</taxon>
        <taxon>Bacillati</taxon>
        <taxon>Actinomycetota</taxon>
        <taxon>Actinomycetes</taxon>
        <taxon>Kitasatosporales</taxon>
        <taxon>Streptomycetaceae</taxon>
        <taxon>Streptomyces</taxon>
    </lineage>
</organism>
<dbReference type="Pfam" id="PF20696">
    <property type="entry name" value="UbiD_C"/>
    <property type="match status" value="1"/>
</dbReference>
<dbReference type="PANTHER" id="PTHR30108">
    <property type="entry name" value="3-OCTAPRENYL-4-HYDROXYBENZOATE CARBOXY-LYASE-RELATED"/>
    <property type="match status" value="1"/>
</dbReference>
<feature type="domain" description="3-octaprenyl-4-hydroxybenzoate carboxy-lyase-like Rift-related" evidence="1">
    <location>
        <begin position="117"/>
        <end position="317"/>
    </location>
</feature>
<gene>
    <name evidence="3" type="ORF">EKH77_05080</name>
</gene>
<dbReference type="OrthoDB" id="9809841at2"/>
<dbReference type="Gene3D" id="3.40.1670.10">
    <property type="entry name" value="UbiD C-terminal domain-like"/>
    <property type="match status" value="1"/>
</dbReference>
<dbReference type="AlphaFoldDB" id="A0A3S9PEC1"/>
<dbReference type="InterPro" id="IPR049381">
    <property type="entry name" value="UbiD-like_C"/>
</dbReference>
<evidence type="ECO:0000259" key="2">
    <source>
        <dbReference type="Pfam" id="PF20696"/>
    </source>
</evidence>
<dbReference type="SUPFAM" id="SSF143968">
    <property type="entry name" value="UbiD C-terminal domain-like"/>
    <property type="match status" value="1"/>
</dbReference>
<protein>
    <submittedName>
        <fullName evidence="3">UbiD family decarboxylase</fullName>
    </submittedName>
</protein>
<dbReference type="PANTHER" id="PTHR30108:SF17">
    <property type="entry name" value="FERULIC ACID DECARBOXYLASE 1"/>
    <property type="match status" value="1"/>
</dbReference>
<dbReference type="InterPro" id="IPR002830">
    <property type="entry name" value="UbiD"/>
</dbReference>
<sequence length="477" mass="50254">MTDLPGLSFRAALAAARKEDPHTHHTYDQPLTRHEIAAHYAARHAGIPATSSSRAEDIALYTRVTDASAGMPVVLGAFGDAERLRRWLPGLPRRVNGDTVSRLLAACQEPKHLESSPFPQVQRGADVDLGALPALWATERDAGPYLTTGLLYAHDPRTGRAATAVHRMLVRDRNQLVIWMLPSRRLLAMYHEAVERGDRLPVSVNLGAPPAAMVASAVGSDFLPAGTSKAALAGALAGGPVTLAPAVSRPVPVFAESEIVLEGYFDGTTAPEALPGREVGHSLPEVLGYDGNAAESLPAITVTAVTSRDAPVFPAVIGPGREQSLILGLAGAVALGLSGAGGELLRDAHYSPAGGGMFLLVLQVRKSGPADDERVRAMAKDVLDRHRFAKVVVLVDEDVAPDSAEDVLWAVTTRADLSADALHFTGFPRVGLDPSQGEAWAAARGREATGSRTVVDATVPFALRERHARSFPGAAHG</sequence>
<dbReference type="SUPFAM" id="SSF50475">
    <property type="entry name" value="FMN-binding split barrel"/>
    <property type="match status" value="1"/>
</dbReference>
<proteinExistence type="predicted"/>
<evidence type="ECO:0000313" key="4">
    <source>
        <dbReference type="Proteomes" id="UP000267900"/>
    </source>
</evidence>
<dbReference type="Pfam" id="PF01977">
    <property type="entry name" value="UbiD"/>
    <property type="match status" value="1"/>
</dbReference>
<evidence type="ECO:0000259" key="1">
    <source>
        <dbReference type="Pfam" id="PF01977"/>
    </source>
</evidence>
<dbReference type="InterPro" id="IPR048304">
    <property type="entry name" value="UbiD_Rift_dom"/>
</dbReference>